<organism evidence="2 3">
    <name type="scientific">Janibacter alittae</name>
    <dbReference type="NCBI Taxonomy" id="3115209"/>
    <lineage>
        <taxon>Bacteria</taxon>
        <taxon>Bacillati</taxon>
        <taxon>Actinomycetota</taxon>
        <taxon>Actinomycetes</taxon>
        <taxon>Micrococcales</taxon>
        <taxon>Intrasporangiaceae</taxon>
        <taxon>Janibacter</taxon>
    </lineage>
</organism>
<evidence type="ECO:0000256" key="1">
    <source>
        <dbReference type="SAM" id="Phobius"/>
    </source>
</evidence>
<keyword evidence="3" id="KW-1185">Reference proteome</keyword>
<gene>
    <name evidence="2" type="ORF">V1351_00410</name>
</gene>
<evidence type="ECO:0000313" key="3">
    <source>
        <dbReference type="Proteomes" id="UP001382727"/>
    </source>
</evidence>
<keyword evidence="1" id="KW-0472">Membrane</keyword>
<dbReference type="EMBL" id="CP144913">
    <property type="protein sequence ID" value="WXB76551.1"/>
    <property type="molecule type" value="Genomic_DNA"/>
</dbReference>
<accession>A0ABZ2MHK9</accession>
<name>A0ABZ2MHK9_9MICO</name>
<protein>
    <submittedName>
        <fullName evidence="2">DUF2178 domain-containing protein</fullName>
    </submittedName>
</protein>
<keyword evidence="1" id="KW-1133">Transmembrane helix</keyword>
<evidence type="ECO:0000313" key="2">
    <source>
        <dbReference type="EMBL" id="WXB76551.1"/>
    </source>
</evidence>
<dbReference type="Pfam" id="PF09946">
    <property type="entry name" value="DUF2178"/>
    <property type="match status" value="1"/>
</dbReference>
<proteinExistence type="predicted"/>
<dbReference type="RefSeq" id="WP_338749637.1">
    <property type="nucleotide sequence ID" value="NZ_CP144913.1"/>
</dbReference>
<reference evidence="2 3" key="1">
    <citation type="submission" date="2024-02" db="EMBL/GenBank/DDBJ databases">
        <title>Janibacter sp. nov., isolated from gut of marine sandworm.</title>
        <authorList>
            <person name="Kim B."/>
            <person name="Jun M.O."/>
            <person name="Shin N.-R."/>
        </authorList>
    </citation>
    <scope>NUCLEOTIDE SEQUENCE [LARGE SCALE GENOMIC DNA]</scope>
    <source>
        <strain evidence="2 3">A1S7</strain>
    </source>
</reference>
<feature type="transmembrane region" description="Helical" evidence="1">
    <location>
        <begin position="113"/>
        <end position="133"/>
    </location>
</feature>
<feature type="transmembrane region" description="Helical" evidence="1">
    <location>
        <begin position="12"/>
        <end position="33"/>
    </location>
</feature>
<dbReference type="Proteomes" id="UP001382727">
    <property type="component" value="Chromosome"/>
</dbReference>
<keyword evidence="1" id="KW-0812">Transmembrane</keyword>
<sequence>MTNQSREHRASGIAGVLTVCVVMGLVYLAIGVATDQTRFGVIGLLIMLAYGAVLFVGRRRLEALALLGGAVTDERQQDIGQRALAFTANVLVIAILGGFFVSLATRSEYTEVFAGLAALGGVAFIAGIIWHSVRG</sequence>
<feature type="transmembrane region" description="Helical" evidence="1">
    <location>
        <begin position="83"/>
        <end position="101"/>
    </location>
</feature>
<feature type="transmembrane region" description="Helical" evidence="1">
    <location>
        <begin position="39"/>
        <end position="57"/>
    </location>
</feature>
<dbReference type="InterPro" id="IPR019235">
    <property type="entry name" value="DUF2178_TM"/>
</dbReference>